<organism evidence="11 12">
    <name type="scientific">Desulfovibrio subterraneus</name>
    <dbReference type="NCBI Taxonomy" id="2718620"/>
    <lineage>
        <taxon>Bacteria</taxon>
        <taxon>Pseudomonadati</taxon>
        <taxon>Thermodesulfobacteriota</taxon>
        <taxon>Desulfovibrionia</taxon>
        <taxon>Desulfovibrionales</taxon>
        <taxon>Desulfovibrionaceae</taxon>
        <taxon>Desulfovibrio</taxon>
    </lineage>
</organism>
<keyword evidence="2 9" id="KW-0808">Transferase</keyword>
<keyword evidence="12" id="KW-1185">Reference proteome</keyword>
<dbReference type="AlphaFoldDB" id="A0A7J0BMJ9"/>
<comment type="catalytic activity">
    <reaction evidence="8 9">
        <text>(R)-4'-phosphopantetheine + ATP + H(+) = 3'-dephospho-CoA + diphosphate</text>
        <dbReference type="Rhea" id="RHEA:19801"/>
        <dbReference type="ChEBI" id="CHEBI:15378"/>
        <dbReference type="ChEBI" id="CHEBI:30616"/>
        <dbReference type="ChEBI" id="CHEBI:33019"/>
        <dbReference type="ChEBI" id="CHEBI:57328"/>
        <dbReference type="ChEBI" id="CHEBI:61723"/>
        <dbReference type="EC" id="2.7.7.3"/>
    </reaction>
</comment>
<evidence type="ECO:0000256" key="6">
    <source>
        <dbReference type="ARBA" id="ARBA00022842"/>
    </source>
</evidence>
<protein>
    <recommendedName>
        <fullName evidence="9">Phosphopantetheine adenylyltransferase</fullName>
        <ecNumber evidence="9">2.7.7.3</ecNumber>
    </recommendedName>
    <alternativeName>
        <fullName evidence="9">Dephospho-CoA pyrophosphorylase</fullName>
    </alternativeName>
    <alternativeName>
        <fullName evidence="9">Pantetheine-phosphate adenylyltransferase</fullName>
        <shortName evidence="9">PPAT</shortName>
    </alternativeName>
</protein>
<evidence type="ECO:0000256" key="4">
    <source>
        <dbReference type="ARBA" id="ARBA00022741"/>
    </source>
</evidence>
<evidence type="ECO:0000256" key="3">
    <source>
        <dbReference type="ARBA" id="ARBA00022695"/>
    </source>
</evidence>
<feature type="binding site" evidence="9">
    <location>
        <begin position="14"/>
        <end position="15"/>
    </location>
    <ligand>
        <name>ATP</name>
        <dbReference type="ChEBI" id="CHEBI:30616"/>
    </ligand>
</feature>
<dbReference type="PANTHER" id="PTHR21342">
    <property type="entry name" value="PHOSPHOPANTETHEINE ADENYLYLTRANSFERASE"/>
    <property type="match status" value="1"/>
</dbReference>
<dbReference type="InterPro" id="IPR014729">
    <property type="entry name" value="Rossmann-like_a/b/a_fold"/>
</dbReference>
<dbReference type="SUPFAM" id="SSF52374">
    <property type="entry name" value="Nucleotidylyl transferase"/>
    <property type="match status" value="1"/>
</dbReference>
<feature type="site" description="Transition state stabilizer" evidence="9">
    <location>
        <position position="22"/>
    </location>
</feature>
<keyword evidence="4 9" id="KW-0547">Nucleotide-binding</keyword>
<name>A0A7J0BMJ9_9BACT</name>
<dbReference type="GO" id="GO:0005524">
    <property type="term" value="F:ATP binding"/>
    <property type="evidence" value="ECO:0007669"/>
    <property type="project" value="UniProtKB-KW"/>
</dbReference>
<dbReference type="InterPro" id="IPR004821">
    <property type="entry name" value="Cyt_trans-like"/>
</dbReference>
<dbReference type="EMBL" id="BLVO01000013">
    <property type="protein sequence ID" value="GFM34254.1"/>
    <property type="molecule type" value="Genomic_DNA"/>
</dbReference>
<feature type="binding site" evidence="9">
    <location>
        <begin position="93"/>
        <end position="95"/>
    </location>
    <ligand>
        <name>ATP</name>
        <dbReference type="ChEBI" id="CHEBI:30616"/>
    </ligand>
</feature>
<dbReference type="RefSeq" id="WP_174405862.1">
    <property type="nucleotide sequence ID" value="NZ_BLVO01000013.1"/>
</dbReference>
<dbReference type="GO" id="GO:0015937">
    <property type="term" value="P:coenzyme A biosynthetic process"/>
    <property type="evidence" value="ECO:0007669"/>
    <property type="project" value="UniProtKB-UniRule"/>
</dbReference>
<dbReference type="InterPro" id="IPR001980">
    <property type="entry name" value="PPAT"/>
</dbReference>
<evidence type="ECO:0000259" key="10">
    <source>
        <dbReference type="Pfam" id="PF01467"/>
    </source>
</evidence>
<dbReference type="EC" id="2.7.7.3" evidence="9"/>
<feature type="binding site" evidence="9">
    <location>
        <position position="92"/>
    </location>
    <ligand>
        <name>substrate</name>
    </ligand>
</feature>
<accession>A0A7J0BMJ9</accession>
<comment type="caution">
    <text evidence="11">The sequence shown here is derived from an EMBL/GenBank/DDBJ whole genome shotgun (WGS) entry which is preliminary data.</text>
</comment>
<comment type="similarity">
    <text evidence="9">Belongs to the bacterial CoaD family.</text>
</comment>
<evidence type="ECO:0000256" key="8">
    <source>
        <dbReference type="ARBA" id="ARBA00029346"/>
    </source>
</evidence>
<evidence type="ECO:0000256" key="2">
    <source>
        <dbReference type="ARBA" id="ARBA00022679"/>
    </source>
</evidence>
<dbReference type="NCBIfam" id="TIGR01510">
    <property type="entry name" value="coaD_prev_kdtB"/>
    <property type="match status" value="1"/>
</dbReference>
<dbReference type="PANTHER" id="PTHR21342:SF1">
    <property type="entry name" value="PHOSPHOPANTETHEINE ADENYLYLTRANSFERASE"/>
    <property type="match status" value="1"/>
</dbReference>
<evidence type="ECO:0000256" key="1">
    <source>
        <dbReference type="ARBA" id="ARBA00022490"/>
    </source>
</evidence>
<keyword evidence="6 9" id="KW-0460">Magnesium</keyword>
<evidence type="ECO:0000313" key="12">
    <source>
        <dbReference type="Proteomes" id="UP000503840"/>
    </source>
</evidence>
<dbReference type="GO" id="GO:0005737">
    <property type="term" value="C:cytoplasm"/>
    <property type="evidence" value="ECO:0007669"/>
    <property type="project" value="UniProtKB-SubCell"/>
</dbReference>
<dbReference type="UniPathway" id="UPA00241">
    <property type="reaction ID" value="UER00355"/>
</dbReference>
<gene>
    <name evidence="9 11" type="primary">coaD</name>
    <name evidence="11" type="ORF">DSM101010T_26190</name>
</gene>
<comment type="subcellular location">
    <subcellularLocation>
        <location evidence="9">Cytoplasm</location>
    </subcellularLocation>
</comment>
<comment type="subunit">
    <text evidence="9">Homohexamer.</text>
</comment>
<comment type="function">
    <text evidence="9">Reversibly transfers an adenylyl group from ATP to 4'-phosphopantetheine, yielding dephospho-CoA (dPCoA) and pyrophosphate.</text>
</comment>
<feature type="binding site" evidence="9">
    <location>
        <position position="14"/>
    </location>
    <ligand>
        <name>substrate</name>
    </ligand>
</feature>
<feature type="binding site" evidence="9">
    <location>
        <position position="22"/>
    </location>
    <ligand>
        <name>ATP</name>
        <dbReference type="ChEBI" id="CHEBI:30616"/>
    </ligand>
</feature>
<keyword evidence="5 9" id="KW-0067">ATP-binding</keyword>
<keyword evidence="3 9" id="KW-0548">Nucleotidyltransferase</keyword>
<reference evidence="11 12" key="1">
    <citation type="submission" date="2020-05" db="EMBL/GenBank/DDBJ databases">
        <title>Draft genome sequence of Desulfovibrio sp. strain HN2T.</title>
        <authorList>
            <person name="Ueno A."/>
            <person name="Tamazawa S."/>
            <person name="Tamamura S."/>
            <person name="Murakami T."/>
            <person name="Kiyama T."/>
            <person name="Inomata H."/>
            <person name="Amano Y."/>
            <person name="Miyakawa K."/>
            <person name="Tamaki H."/>
            <person name="Naganuma T."/>
            <person name="Kaneko K."/>
        </authorList>
    </citation>
    <scope>NUCLEOTIDE SEQUENCE [LARGE SCALE GENOMIC DNA]</scope>
    <source>
        <strain evidence="11 12">HN2</strain>
    </source>
</reference>
<dbReference type="Gene3D" id="3.40.50.620">
    <property type="entry name" value="HUPs"/>
    <property type="match status" value="1"/>
</dbReference>
<evidence type="ECO:0000256" key="9">
    <source>
        <dbReference type="HAMAP-Rule" id="MF_00151"/>
    </source>
</evidence>
<feature type="binding site" evidence="9">
    <location>
        <position position="103"/>
    </location>
    <ligand>
        <name>ATP</name>
        <dbReference type="ChEBI" id="CHEBI:30616"/>
    </ligand>
</feature>
<dbReference type="Proteomes" id="UP000503840">
    <property type="component" value="Unassembled WGS sequence"/>
</dbReference>
<dbReference type="NCBIfam" id="TIGR00125">
    <property type="entry name" value="cyt_tran_rel"/>
    <property type="match status" value="1"/>
</dbReference>
<dbReference type="Pfam" id="PF01467">
    <property type="entry name" value="CTP_transf_like"/>
    <property type="match status" value="1"/>
</dbReference>
<feature type="binding site" evidence="9">
    <location>
        <begin position="128"/>
        <end position="134"/>
    </location>
    <ligand>
        <name>ATP</name>
        <dbReference type="ChEBI" id="CHEBI:30616"/>
    </ligand>
</feature>
<evidence type="ECO:0000256" key="5">
    <source>
        <dbReference type="ARBA" id="ARBA00022840"/>
    </source>
</evidence>
<feature type="binding site" evidence="9">
    <location>
        <position position="46"/>
    </location>
    <ligand>
        <name>substrate</name>
    </ligand>
</feature>
<keyword evidence="1 9" id="KW-0963">Cytoplasm</keyword>
<evidence type="ECO:0000256" key="7">
    <source>
        <dbReference type="ARBA" id="ARBA00022993"/>
    </source>
</evidence>
<proteinExistence type="inferred from homology"/>
<dbReference type="GO" id="GO:0004595">
    <property type="term" value="F:pantetheine-phosphate adenylyltransferase activity"/>
    <property type="evidence" value="ECO:0007669"/>
    <property type="project" value="UniProtKB-UniRule"/>
</dbReference>
<keyword evidence="7 9" id="KW-0173">Coenzyme A biosynthesis</keyword>
<feature type="domain" description="Cytidyltransferase-like" evidence="10">
    <location>
        <begin position="10"/>
        <end position="138"/>
    </location>
</feature>
<dbReference type="HAMAP" id="MF_00151">
    <property type="entry name" value="PPAT_bact"/>
    <property type="match status" value="1"/>
</dbReference>
<dbReference type="PRINTS" id="PR01020">
    <property type="entry name" value="LPSBIOSNTHSS"/>
</dbReference>
<feature type="binding site" evidence="9">
    <location>
        <position position="78"/>
    </location>
    <ligand>
        <name>substrate</name>
    </ligand>
</feature>
<evidence type="ECO:0000313" key="11">
    <source>
        <dbReference type="EMBL" id="GFM34254.1"/>
    </source>
</evidence>
<sequence length="170" mass="19450">MDHKGERIAVYPGTFDPLTNGHVSLIKRGRHIFDKVIVAVANDTPKSPLFSITERVAMAEEVFKDHDDIVVEPFSGLLVDYVERRGACVILRGLRAVSDFEYEFQLALMNRKLKRHIQTVFLMTDYQWLYISSTIVKAAAKLGGDIKGLVPDNVYRKLREKYGYPYPLNM</sequence>
<comment type="pathway">
    <text evidence="9">Cofactor biosynthesis; coenzyme A biosynthesis; CoA from (R)-pantothenate: step 4/5.</text>
</comment>
<dbReference type="CDD" id="cd02163">
    <property type="entry name" value="PPAT"/>
    <property type="match status" value="1"/>
</dbReference>
<comment type="cofactor">
    <cofactor evidence="9">
        <name>Mg(2+)</name>
        <dbReference type="ChEBI" id="CHEBI:18420"/>
    </cofactor>
</comment>